<evidence type="ECO:0000313" key="3">
    <source>
        <dbReference type="Proteomes" id="UP000309128"/>
    </source>
</evidence>
<dbReference type="OrthoDB" id="4292085at2"/>
<dbReference type="Proteomes" id="UP000309128">
    <property type="component" value="Unassembled WGS sequence"/>
</dbReference>
<gene>
    <name evidence="2" type="ORF">ETD86_13195</name>
</gene>
<accession>A0A5S4FML7</accession>
<sequence length="242" mass="25569">MGDADPAVIVSPHPDDAVLSAWHVLTRPGAQAVITVFAGVPGPEARPSPWDRLTGCDDPIARAVERRREDKAALALAGCLPAHLDFVGASHRDGRPVDGVALREALKAAIVAVTSAAEVWIPAGIGGHPDHIAARDAALAVTAGMRRMLYADLPYAARFGWPPWVAAGRPDGPLDVDGWWHAQLDGLGAGRPLVCRLDERARAGKRAAIGRYRSQVAALAGGSADDFPDGPTWAFEVAWEIR</sequence>
<evidence type="ECO:0000313" key="2">
    <source>
        <dbReference type="EMBL" id="TMR21977.1"/>
    </source>
</evidence>
<comment type="caution">
    <text evidence="2">The sequence shown here is derived from an EMBL/GenBank/DDBJ whole genome shotgun (WGS) entry which is preliminary data.</text>
</comment>
<name>A0A5S4FML7_9ACTN</name>
<dbReference type="InterPro" id="IPR003737">
    <property type="entry name" value="GlcNAc_PI_deacetylase-related"/>
</dbReference>
<reference evidence="2 3" key="1">
    <citation type="submission" date="2019-05" db="EMBL/GenBank/DDBJ databases">
        <title>Draft genome sequence of Nonomuraea turkmeniaca DSM 43926.</title>
        <authorList>
            <person name="Saricaoglu S."/>
            <person name="Isik K."/>
        </authorList>
    </citation>
    <scope>NUCLEOTIDE SEQUENCE [LARGE SCALE GENOMIC DNA]</scope>
    <source>
        <strain evidence="2 3">DSM 43926</strain>
    </source>
</reference>
<proteinExistence type="predicted"/>
<organism evidence="2 3">
    <name type="scientific">Nonomuraea turkmeniaca</name>
    <dbReference type="NCBI Taxonomy" id="103838"/>
    <lineage>
        <taxon>Bacteria</taxon>
        <taxon>Bacillati</taxon>
        <taxon>Actinomycetota</taxon>
        <taxon>Actinomycetes</taxon>
        <taxon>Streptosporangiales</taxon>
        <taxon>Streptosporangiaceae</taxon>
        <taxon>Nonomuraea</taxon>
    </lineage>
</organism>
<dbReference type="AlphaFoldDB" id="A0A5S4FML7"/>
<dbReference type="EMBL" id="VCKY01000035">
    <property type="protein sequence ID" value="TMR21977.1"/>
    <property type="molecule type" value="Genomic_DNA"/>
</dbReference>
<evidence type="ECO:0008006" key="4">
    <source>
        <dbReference type="Google" id="ProtNLM"/>
    </source>
</evidence>
<dbReference type="SUPFAM" id="SSF102588">
    <property type="entry name" value="LmbE-like"/>
    <property type="match status" value="1"/>
</dbReference>
<dbReference type="InterPro" id="IPR024078">
    <property type="entry name" value="LmbE-like_dom_sf"/>
</dbReference>
<protein>
    <recommendedName>
        <fullName evidence="4">PIG-L family deacetylase</fullName>
    </recommendedName>
</protein>
<dbReference type="GO" id="GO:0016137">
    <property type="term" value="P:glycoside metabolic process"/>
    <property type="evidence" value="ECO:0007669"/>
    <property type="project" value="UniProtKB-ARBA"/>
</dbReference>
<dbReference type="Gene3D" id="3.40.50.10320">
    <property type="entry name" value="LmbE-like"/>
    <property type="match status" value="1"/>
</dbReference>
<dbReference type="Pfam" id="PF02585">
    <property type="entry name" value="PIG-L"/>
    <property type="match status" value="1"/>
</dbReference>
<dbReference type="RefSeq" id="WP_138666425.1">
    <property type="nucleotide sequence ID" value="NZ_VCKY01000035.1"/>
</dbReference>
<keyword evidence="3" id="KW-1185">Reference proteome</keyword>
<keyword evidence="1" id="KW-0862">Zinc</keyword>
<evidence type="ECO:0000256" key="1">
    <source>
        <dbReference type="ARBA" id="ARBA00022833"/>
    </source>
</evidence>